<dbReference type="PANTHER" id="PTHR12526">
    <property type="entry name" value="GLYCOSYLTRANSFERASE"/>
    <property type="match status" value="1"/>
</dbReference>
<dbReference type="Proteomes" id="UP001595823">
    <property type="component" value="Unassembled WGS sequence"/>
</dbReference>
<keyword evidence="1 5" id="KW-0328">Glycosyltransferase</keyword>
<evidence type="ECO:0000313" key="5">
    <source>
        <dbReference type="EMBL" id="MFC4337210.1"/>
    </source>
</evidence>
<dbReference type="GO" id="GO:0016757">
    <property type="term" value="F:glycosyltransferase activity"/>
    <property type="evidence" value="ECO:0007669"/>
    <property type="project" value="UniProtKB-KW"/>
</dbReference>
<dbReference type="Pfam" id="PF13439">
    <property type="entry name" value="Glyco_transf_4"/>
    <property type="match status" value="1"/>
</dbReference>
<dbReference type="Pfam" id="PF00534">
    <property type="entry name" value="Glycos_transf_1"/>
    <property type="match status" value="1"/>
</dbReference>
<organism evidence="5 6">
    <name type="scientific">Salininema proteolyticum</name>
    <dbReference type="NCBI Taxonomy" id="1607685"/>
    <lineage>
        <taxon>Bacteria</taxon>
        <taxon>Bacillati</taxon>
        <taxon>Actinomycetota</taxon>
        <taxon>Actinomycetes</taxon>
        <taxon>Glycomycetales</taxon>
        <taxon>Glycomycetaceae</taxon>
        <taxon>Salininema</taxon>
    </lineage>
</organism>
<evidence type="ECO:0000256" key="2">
    <source>
        <dbReference type="ARBA" id="ARBA00022679"/>
    </source>
</evidence>
<proteinExistence type="predicted"/>
<sequence length="416" mass="45885">MKITFAIRHAYGLGGTVKCTIDSANALAERGHDVTLLSLVRQRTEPRFPIHRKVSVRALWDRRRRSDGGETLSAKDKDLSQTPSATLVDGVNALKMPTASALYDVRLAKFLRRHRADVVIGTHVGINLLLARAENRRAAHLGQEHLYYSQYHRPVKAAIKEHYTGLDGVVTLTELDADDYRRALPELSGKLWTIPNSVPRNDLPRGETEAPFVMAAGRLAPGKRFNVLIRAFAALRQSHPEWRLRLYGDGPERRALEKTAADEGVLDRVDFMGTVAPLEAEWVKATVAVSASRMESFGLTLVEAMAAGTPLVSSNVEYGPMEFIEDGRNGILVEPDDPSALARALARTMDDPALRARLAAGGRETAARFEPAAVVDKLERLLEDLAGRARNTGILRPRGRFSRLFRPGAARDPLMP</sequence>
<dbReference type="SUPFAM" id="SSF53756">
    <property type="entry name" value="UDP-Glycosyltransferase/glycogen phosphorylase"/>
    <property type="match status" value="1"/>
</dbReference>
<name>A0ABV8U352_9ACTN</name>
<reference evidence="6" key="1">
    <citation type="journal article" date="2019" name="Int. J. Syst. Evol. Microbiol.">
        <title>The Global Catalogue of Microorganisms (GCM) 10K type strain sequencing project: providing services to taxonomists for standard genome sequencing and annotation.</title>
        <authorList>
            <consortium name="The Broad Institute Genomics Platform"/>
            <consortium name="The Broad Institute Genome Sequencing Center for Infectious Disease"/>
            <person name="Wu L."/>
            <person name="Ma J."/>
        </authorList>
    </citation>
    <scope>NUCLEOTIDE SEQUENCE [LARGE SCALE GENOMIC DNA]</scope>
    <source>
        <strain evidence="6">IBRC-M 10908</strain>
    </source>
</reference>
<dbReference type="PANTHER" id="PTHR12526:SF627">
    <property type="entry name" value="D-RHAMNOSYLTRANSFERASE WBPZ"/>
    <property type="match status" value="1"/>
</dbReference>
<evidence type="ECO:0000259" key="4">
    <source>
        <dbReference type="Pfam" id="PF13439"/>
    </source>
</evidence>
<keyword evidence="2 5" id="KW-0808">Transferase</keyword>
<dbReference type="Gene3D" id="3.40.50.2000">
    <property type="entry name" value="Glycogen Phosphorylase B"/>
    <property type="match status" value="2"/>
</dbReference>
<dbReference type="RefSeq" id="WP_380623952.1">
    <property type="nucleotide sequence ID" value="NZ_JBHSDK010000028.1"/>
</dbReference>
<evidence type="ECO:0000313" key="6">
    <source>
        <dbReference type="Proteomes" id="UP001595823"/>
    </source>
</evidence>
<keyword evidence="6" id="KW-1185">Reference proteome</keyword>
<dbReference type="EC" id="2.4.-.-" evidence="5"/>
<evidence type="ECO:0000256" key="1">
    <source>
        <dbReference type="ARBA" id="ARBA00022676"/>
    </source>
</evidence>
<feature type="domain" description="Glycosyltransferase subfamily 4-like N-terminal" evidence="4">
    <location>
        <begin position="14"/>
        <end position="199"/>
    </location>
</feature>
<dbReference type="InterPro" id="IPR001296">
    <property type="entry name" value="Glyco_trans_1"/>
</dbReference>
<dbReference type="EMBL" id="JBHSDK010000028">
    <property type="protein sequence ID" value="MFC4337210.1"/>
    <property type="molecule type" value="Genomic_DNA"/>
</dbReference>
<feature type="domain" description="Glycosyl transferase family 1" evidence="3">
    <location>
        <begin position="208"/>
        <end position="364"/>
    </location>
</feature>
<protein>
    <submittedName>
        <fullName evidence="5">Glycosyltransferase</fullName>
        <ecNumber evidence="5">2.4.-.-</ecNumber>
    </submittedName>
</protein>
<evidence type="ECO:0000259" key="3">
    <source>
        <dbReference type="Pfam" id="PF00534"/>
    </source>
</evidence>
<accession>A0ABV8U352</accession>
<dbReference type="InterPro" id="IPR028098">
    <property type="entry name" value="Glyco_trans_4-like_N"/>
</dbReference>
<gene>
    <name evidence="5" type="ORF">ACFPET_18570</name>
</gene>
<comment type="caution">
    <text evidence="5">The sequence shown here is derived from an EMBL/GenBank/DDBJ whole genome shotgun (WGS) entry which is preliminary data.</text>
</comment>